<evidence type="ECO:0000313" key="6">
    <source>
        <dbReference type="Proteomes" id="UP000188354"/>
    </source>
</evidence>
<dbReference type="PROSITE" id="PS51194">
    <property type="entry name" value="HELICASE_CTER"/>
    <property type="match status" value="1"/>
</dbReference>
<dbReference type="SMART" id="SM00490">
    <property type="entry name" value="HELICc"/>
    <property type="match status" value="1"/>
</dbReference>
<dbReference type="PANTHER" id="PTHR10799">
    <property type="entry name" value="SNF2/RAD54 HELICASE FAMILY"/>
    <property type="match status" value="1"/>
</dbReference>
<dbReference type="PROSITE" id="PS51192">
    <property type="entry name" value="HELICASE_ATP_BIND_1"/>
    <property type="match status" value="1"/>
</dbReference>
<dbReference type="GO" id="GO:0005524">
    <property type="term" value="F:ATP binding"/>
    <property type="evidence" value="ECO:0007669"/>
    <property type="project" value="InterPro"/>
</dbReference>
<dbReference type="InterPro" id="IPR049730">
    <property type="entry name" value="SNF2/RAD54-like_C"/>
</dbReference>
<accession>A0A4P1RI80</accession>
<dbReference type="InterPro" id="IPR014001">
    <property type="entry name" value="Helicase_ATP-bd"/>
</dbReference>
<name>A0A4P1RI80_LUPAN</name>
<dbReference type="AlphaFoldDB" id="A0A4P1RI80"/>
<dbReference type="InterPro" id="IPR038718">
    <property type="entry name" value="SNF2-like_sf"/>
</dbReference>
<dbReference type="EMBL" id="CM007366">
    <property type="protein sequence ID" value="OIW10999.1"/>
    <property type="molecule type" value="Genomic_DNA"/>
</dbReference>
<proteinExistence type="predicted"/>
<feature type="domain" description="Helicase C-terminal" evidence="4">
    <location>
        <begin position="423"/>
        <end position="579"/>
    </location>
</feature>
<dbReference type="InterPro" id="IPR000330">
    <property type="entry name" value="SNF2_N"/>
</dbReference>
<dbReference type="Pfam" id="PF00271">
    <property type="entry name" value="Helicase_C"/>
    <property type="match status" value="1"/>
</dbReference>
<dbReference type="InterPro" id="IPR001650">
    <property type="entry name" value="Helicase_C-like"/>
</dbReference>
<protein>
    <submittedName>
        <fullName evidence="5">Uncharacterized protein</fullName>
    </submittedName>
</protein>
<keyword evidence="6" id="KW-1185">Reference proteome</keyword>
<reference evidence="5 6" key="1">
    <citation type="journal article" date="2017" name="Plant Biotechnol. J.">
        <title>A comprehensive draft genome sequence for lupin (Lupinus angustifolius), an emerging health food: insights into plant-microbe interactions and legume evolution.</title>
        <authorList>
            <person name="Hane J.K."/>
            <person name="Ming Y."/>
            <person name="Kamphuis L.G."/>
            <person name="Nelson M.N."/>
            <person name="Garg G."/>
            <person name="Atkins C.A."/>
            <person name="Bayer P.E."/>
            <person name="Bravo A."/>
            <person name="Bringans S."/>
            <person name="Cannon S."/>
            <person name="Edwards D."/>
            <person name="Foley R."/>
            <person name="Gao L.L."/>
            <person name="Harrison M.J."/>
            <person name="Huang W."/>
            <person name="Hurgobin B."/>
            <person name="Li S."/>
            <person name="Liu C.W."/>
            <person name="McGrath A."/>
            <person name="Morahan G."/>
            <person name="Murray J."/>
            <person name="Weller J."/>
            <person name="Jian J."/>
            <person name="Singh K.B."/>
        </authorList>
    </citation>
    <scope>NUCLEOTIDE SEQUENCE [LARGE SCALE GENOMIC DNA]</scope>
    <source>
        <strain evidence="6">cv. Tanjil</strain>
        <tissue evidence="5">Whole plant</tissue>
    </source>
</reference>
<dbReference type="Gene3D" id="3.40.50.10810">
    <property type="entry name" value="Tandem AAA-ATPase domain"/>
    <property type="match status" value="2"/>
</dbReference>
<gene>
    <name evidence="5" type="ORF">TanjilG_22806</name>
</gene>
<feature type="region of interest" description="Disordered" evidence="2">
    <location>
        <begin position="85"/>
        <end position="116"/>
    </location>
</feature>
<dbReference type="InterPro" id="IPR027417">
    <property type="entry name" value="P-loop_NTPase"/>
</dbReference>
<dbReference type="GO" id="GO:0016787">
    <property type="term" value="F:hydrolase activity"/>
    <property type="evidence" value="ECO:0007669"/>
    <property type="project" value="UniProtKB-KW"/>
</dbReference>
<evidence type="ECO:0000313" key="5">
    <source>
        <dbReference type="EMBL" id="OIW10999.1"/>
    </source>
</evidence>
<dbReference type="STRING" id="3871.A0A4P1RI80"/>
<evidence type="ECO:0000259" key="3">
    <source>
        <dbReference type="PROSITE" id="PS51192"/>
    </source>
</evidence>
<dbReference type="Proteomes" id="UP000188354">
    <property type="component" value="Chromosome LG06"/>
</dbReference>
<keyword evidence="1" id="KW-0378">Hydrolase</keyword>
<dbReference type="SMART" id="SM00487">
    <property type="entry name" value="DEXDc"/>
    <property type="match status" value="1"/>
</dbReference>
<evidence type="ECO:0000256" key="2">
    <source>
        <dbReference type="SAM" id="MobiDB-lite"/>
    </source>
</evidence>
<feature type="domain" description="Helicase ATP-binding" evidence="3">
    <location>
        <begin position="174"/>
        <end position="366"/>
    </location>
</feature>
<dbReference type="Pfam" id="PF00176">
    <property type="entry name" value="SNF2-rel_dom"/>
    <property type="match status" value="2"/>
</dbReference>
<sequence>MGAEVKSEEEALLDIKDDGSLLLAASIAEEEEKLLKARMKEEEEQCEEAPDLNETQFNKLDELLTQTKLYSEFLLEKMDDITLNAGEQENRDEQESEPATKKKGRKRKAASQCNTGKAKRAVAAMLTRSKESAKTEDTNMSVEDRIAKEQKELMPLLSGGKLKSYQLKGVKWLISLWQNGLNGILADQMGLGKTIQTIGFLAHLKGKGLDGPYMIIAPLSTLSNWVNEISRFAPSLPAVIYHGDKKQRDEIRRKLMPRTIGPQFPIVITSYEVALSDARKCFMSYNWKYLVVDECNNGATEEELEEKRRAQVVAKLHAILRPFLLRRMKTDVELMLPGKKEIIIYATMTEHQKKLQDHLINKTMGKYLEEKSSSGRATKSLKNLCLQLRKVCNHPDLLESAFDDSYVYPPINEIVDQCGKFQLLERLLEQLFAQKHKVLIFSQWTKVLDLMDYYFSEKGFEVCRIDGSVKLDDRKRQIDNFSDPNSKCRIFLLSTRAGGLGINLTAADTCILYDSDWNPQMDLQAMDRCHRIGQTKPVHVYRLSTAQSIEVLDDIVFGVAEFVVINWWLSIMRRVRMLKRAFSKLKLEHVVIGKGQFHQERAKPVSVDELEEEDILSLLGDEETGADKMIQTGIRDEDLNKLLDRSDLVVHNPKDDEDFKAPVSSFPLKGPGWEVVIPTAAGGMLSTLNS</sequence>
<dbReference type="CDD" id="cd18793">
    <property type="entry name" value="SF2_C_SNF"/>
    <property type="match status" value="1"/>
</dbReference>
<organism evidence="5 6">
    <name type="scientific">Lupinus angustifolius</name>
    <name type="common">Narrow-leaved blue lupine</name>
    <dbReference type="NCBI Taxonomy" id="3871"/>
    <lineage>
        <taxon>Eukaryota</taxon>
        <taxon>Viridiplantae</taxon>
        <taxon>Streptophyta</taxon>
        <taxon>Embryophyta</taxon>
        <taxon>Tracheophyta</taxon>
        <taxon>Spermatophyta</taxon>
        <taxon>Magnoliopsida</taxon>
        <taxon>eudicotyledons</taxon>
        <taxon>Gunneridae</taxon>
        <taxon>Pentapetalae</taxon>
        <taxon>rosids</taxon>
        <taxon>fabids</taxon>
        <taxon>Fabales</taxon>
        <taxon>Fabaceae</taxon>
        <taxon>Papilionoideae</taxon>
        <taxon>50 kb inversion clade</taxon>
        <taxon>genistoids sensu lato</taxon>
        <taxon>core genistoids</taxon>
        <taxon>Genisteae</taxon>
        <taxon>Lupinus</taxon>
    </lineage>
</organism>
<evidence type="ECO:0000256" key="1">
    <source>
        <dbReference type="ARBA" id="ARBA00022801"/>
    </source>
</evidence>
<dbReference type="Gene3D" id="3.40.50.300">
    <property type="entry name" value="P-loop containing nucleotide triphosphate hydrolases"/>
    <property type="match status" value="1"/>
</dbReference>
<dbReference type="Gramene" id="OIW10999">
    <property type="protein sequence ID" value="OIW10999"/>
    <property type="gene ID" value="TanjilG_22806"/>
</dbReference>
<dbReference type="SUPFAM" id="SSF52540">
    <property type="entry name" value="P-loop containing nucleoside triphosphate hydrolases"/>
    <property type="match status" value="2"/>
</dbReference>
<evidence type="ECO:0000259" key="4">
    <source>
        <dbReference type="PROSITE" id="PS51194"/>
    </source>
</evidence>